<dbReference type="HOGENOM" id="CLU_056435_7_0_1"/>
<proteinExistence type="predicted"/>
<dbReference type="RefSeq" id="XP_002583949.1">
    <property type="nucleotide sequence ID" value="XM_002583903.1"/>
</dbReference>
<dbReference type="EMBL" id="CH476618">
    <property type="protein sequence ID" value="EEP82051.1"/>
    <property type="molecule type" value="Genomic_DNA"/>
</dbReference>
<evidence type="ECO:0000313" key="5">
    <source>
        <dbReference type="EMBL" id="EEP82051.1"/>
    </source>
</evidence>
<dbReference type="Gene3D" id="3.40.50.150">
    <property type="entry name" value="Vaccinia Virus protein VP39"/>
    <property type="match status" value="1"/>
</dbReference>
<organism evidence="5 6">
    <name type="scientific">Uncinocarpus reesii (strain UAMH 1704)</name>
    <dbReference type="NCBI Taxonomy" id="336963"/>
    <lineage>
        <taxon>Eukaryota</taxon>
        <taxon>Fungi</taxon>
        <taxon>Dikarya</taxon>
        <taxon>Ascomycota</taxon>
        <taxon>Pezizomycotina</taxon>
        <taxon>Eurotiomycetes</taxon>
        <taxon>Eurotiomycetidae</taxon>
        <taxon>Onygenales</taxon>
        <taxon>Onygenaceae</taxon>
        <taxon>Uncinocarpus</taxon>
    </lineage>
</organism>
<dbReference type="OMA" id="RDFISVW"/>
<dbReference type="GeneID" id="8442455"/>
<dbReference type="InParanoid" id="C4JWH4"/>
<dbReference type="InterPro" id="IPR029063">
    <property type="entry name" value="SAM-dependent_MTases_sf"/>
</dbReference>
<dbReference type="PROSITE" id="PS51585">
    <property type="entry name" value="SAM_MT_TPMT"/>
    <property type="match status" value="1"/>
</dbReference>
<keyword evidence="2" id="KW-0489">Methyltransferase</keyword>
<accession>C4JWH4</accession>
<dbReference type="eggNOG" id="ENOG502QS1V">
    <property type="taxonomic scope" value="Eukaryota"/>
</dbReference>
<dbReference type="CDD" id="cd02440">
    <property type="entry name" value="AdoMet_MTases"/>
    <property type="match status" value="1"/>
</dbReference>
<dbReference type="Proteomes" id="UP000002058">
    <property type="component" value="Unassembled WGS sequence"/>
</dbReference>
<evidence type="ECO:0000256" key="2">
    <source>
        <dbReference type="ARBA" id="ARBA00022603"/>
    </source>
</evidence>
<evidence type="ECO:0000256" key="3">
    <source>
        <dbReference type="ARBA" id="ARBA00022679"/>
    </source>
</evidence>
<keyword evidence="3" id="KW-0808">Transferase</keyword>
<keyword evidence="6" id="KW-1185">Reference proteome</keyword>
<evidence type="ECO:0000313" key="6">
    <source>
        <dbReference type="Proteomes" id="UP000002058"/>
    </source>
</evidence>
<protein>
    <submittedName>
        <fullName evidence="5">Uncharacterized protein</fullName>
    </submittedName>
</protein>
<dbReference type="PANTHER" id="PTHR32183">
    <property type="match status" value="1"/>
</dbReference>
<dbReference type="InterPro" id="IPR008854">
    <property type="entry name" value="TPMT"/>
</dbReference>
<dbReference type="Pfam" id="PF05724">
    <property type="entry name" value="TPMT"/>
    <property type="match status" value="1"/>
</dbReference>
<name>C4JWH4_UNCRE</name>
<dbReference type="GO" id="GO:0032259">
    <property type="term" value="P:methylation"/>
    <property type="evidence" value="ECO:0007669"/>
    <property type="project" value="UniProtKB-KW"/>
</dbReference>
<dbReference type="KEGG" id="ure:UREG_06916"/>
<sequence length="407" mass="45663">MLEDSPFFIEHGDLSPQNIIVDSEYNITGRLILEAIVSKGRHKWFADKPWFSESGTVMNVARELLFTSNSRSATSRSPICHHRRQKSSTTSAIRLHIDPGHHGQIPPPPQAPPAPPPALLLLTTDTMSNDMLRSTAGLSDRFRDLQGRNQGEVWDDLWKESRTPWDRGAHNPALEDALVQKRGFLGPAVFDDGRRKKALVPGCGRGVDVFLLAAFGYDAYGLEYSHTALEVCLKETEKYYGENGRVPPRDDKVGSGKVTFLQGDFFKDDWLKDAGLAEGDFDLIYDYTFFCALNPTLRPQWALRHSQLLAPSPRGNLICLEFPTTKDPATLGPPFASTPAMYMEHLSHPGEDVAYDDKGYVKPSPLKQPSEKGLERVAHWQPERTHTVGMDDSGNVLDWVSIWRRRN</sequence>
<dbReference type="SUPFAM" id="SSF53335">
    <property type="entry name" value="S-adenosyl-L-methionine-dependent methyltransferases"/>
    <property type="match status" value="1"/>
</dbReference>
<dbReference type="VEuPathDB" id="FungiDB:UREG_06916"/>
<evidence type="ECO:0000256" key="4">
    <source>
        <dbReference type="ARBA" id="ARBA00022691"/>
    </source>
</evidence>
<evidence type="ECO:0000256" key="1">
    <source>
        <dbReference type="ARBA" id="ARBA00022553"/>
    </source>
</evidence>
<keyword evidence="4" id="KW-0949">S-adenosyl-L-methionine</keyword>
<dbReference type="GO" id="GO:0008757">
    <property type="term" value="F:S-adenosylmethionine-dependent methyltransferase activity"/>
    <property type="evidence" value="ECO:0007669"/>
    <property type="project" value="InterPro"/>
</dbReference>
<dbReference type="PANTHER" id="PTHR32183:SF6">
    <property type="entry name" value="CYSTEINE SULFINATE DESULFINASE_CYSTEINE DESULFURASE AND RELATED ENZYMES"/>
    <property type="match status" value="1"/>
</dbReference>
<gene>
    <name evidence="5" type="ORF">UREG_06916</name>
</gene>
<dbReference type="OrthoDB" id="276151at2759"/>
<dbReference type="AlphaFoldDB" id="C4JWH4"/>
<keyword evidence="1" id="KW-0597">Phosphoprotein</keyword>
<reference evidence="6" key="1">
    <citation type="journal article" date="2009" name="Genome Res.">
        <title>Comparative genomic analyses of the human fungal pathogens Coccidioides and their relatives.</title>
        <authorList>
            <person name="Sharpton T.J."/>
            <person name="Stajich J.E."/>
            <person name="Rounsley S.D."/>
            <person name="Gardner M.J."/>
            <person name="Wortman J.R."/>
            <person name="Jordar V.S."/>
            <person name="Maiti R."/>
            <person name="Kodira C.D."/>
            <person name="Neafsey D.E."/>
            <person name="Zeng Q."/>
            <person name="Hung C.-Y."/>
            <person name="McMahan C."/>
            <person name="Muszewska A."/>
            <person name="Grynberg M."/>
            <person name="Mandel M.A."/>
            <person name="Kellner E.M."/>
            <person name="Barker B.M."/>
            <person name="Galgiani J.N."/>
            <person name="Orbach M.J."/>
            <person name="Kirkland T.N."/>
            <person name="Cole G.T."/>
            <person name="Henn M.R."/>
            <person name="Birren B.W."/>
            <person name="Taylor J.W."/>
        </authorList>
    </citation>
    <scope>NUCLEOTIDE SEQUENCE [LARGE SCALE GENOMIC DNA]</scope>
    <source>
        <strain evidence="6">UAMH 1704</strain>
    </source>
</reference>